<dbReference type="AlphaFoldDB" id="E1ZAQ9"/>
<evidence type="ECO:0000256" key="5">
    <source>
        <dbReference type="ARBA" id="ARBA00022970"/>
    </source>
</evidence>
<evidence type="ECO:0000313" key="10">
    <source>
        <dbReference type="EMBL" id="EFN57306.1"/>
    </source>
</evidence>
<dbReference type="PANTHER" id="PTHR22950:SF458">
    <property type="entry name" value="SODIUM-COUPLED NEUTRAL AMINO ACID TRANSPORTER 11-RELATED"/>
    <property type="match status" value="1"/>
</dbReference>
<evidence type="ECO:0000256" key="3">
    <source>
        <dbReference type="ARBA" id="ARBA00022448"/>
    </source>
</evidence>
<dbReference type="GeneID" id="17356369"/>
<dbReference type="Proteomes" id="UP000008141">
    <property type="component" value="Unassembled WGS sequence"/>
</dbReference>
<feature type="domain" description="Amino acid transporter transmembrane" evidence="9">
    <location>
        <begin position="292"/>
        <end position="417"/>
    </location>
</feature>
<feature type="transmembrane region" description="Helical" evidence="8">
    <location>
        <begin position="119"/>
        <end position="140"/>
    </location>
</feature>
<protein>
    <recommendedName>
        <fullName evidence="9">Amino acid transporter transmembrane domain-containing protein</fullName>
    </recommendedName>
</protein>
<evidence type="ECO:0000256" key="7">
    <source>
        <dbReference type="ARBA" id="ARBA00023136"/>
    </source>
</evidence>
<reference evidence="10 11" key="1">
    <citation type="journal article" date="2010" name="Plant Cell">
        <title>The Chlorella variabilis NC64A genome reveals adaptation to photosymbiosis, coevolution with viruses, and cryptic sex.</title>
        <authorList>
            <person name="Blanc G."/>
            <person name="Duncan G."/>
            <person name="Agarkova I."/>
            <person name="Borodovsky M."/>
            <person name="Gurnon J."/>
            <person name="Kuo A."/>
            <person name="Lindquist E."/>
            <person name="Lucas S."/>
            <person name="Pangilinan J."/>
            <person name="Polle J."/>
            <person name="Salamov A."/>
            <person name="Terry A."/>
            <person name="Yamada T."/>
            <person name="Dunigan D.D."/>
            <person name="Grigoriev I.V."/>
            <person name="Claverie J.M."/>
            <person name="Van Etten J.L."/>
        </authorList>
    </citation>
    <scope>NUCLEOTIDE SEQUENCE [LARGE SCALE GENOMIC DNA]</scope>
    <source>
        <strain evidence="10 11">NC64A</strain>
    </source>
</reference>
<keyword evidence="4 8" id="KW-0812">Transmembrane</keyword>
<feature type="transmembrane region" description="Helical" evidence="8">
    <location>
        <begin position="324"/>
        <end position="347"/>
    </location>
</feature>
<feature type="transmembrane region" description="Helical" evidence="8">
    <location>
        <begin position="202"/>
        <end position="222"/>
    </location>
</feature>
<dbReference type="PANTHER" id="PTHR22950">
    <property type="entry name" value="AMINO ACID TRANSPORTER"/>
    <property type="match status" value="1"/>
</dbReference>
<evidence type="ECO:0000256" key="8">
    <source>
        <dbReference type="SAM" id="Phobius"/>
    </source>
</evidence>
<comment type="subcellular location">
    <subcellularLocation>
        <location evidence="1">Membrane</location>
        <topology evidence="1">Multi-pass membrane protein</topology>
    </subcellularLocation>
</comment>
<evidence type="ECO:0000313" key="11">
    <source>
        <dbReference type="Proteomes" id="UP000008141"/>
    </source>
</evidence>
<keyword evidence="3" id="KW-0813">Transport</keyword>
<name>E1ZAQ9_CHLVA</name>
<keyword evidence="11" id="KW-1185">Reference proteome</keyword>
<feature type="transmembrane region" description="Helical" evidence="8">
    <location>
        <begin position="393"/>
        <end position="415"/>
    </location>
</feature>
<dbReference type="OrthoDB" id="28208at2759"/>
<dbReference type="Pfam" id="PF01490">
    <property type="entry name" value="Aa_trans"/>
    <property type="match status" value="2"/>
</dbReference>
<dbReference type="RefSeq" id="XP_005849408.1">
    <property type="nucleotide sequence ID" value="XM_005849346.1"/>
</dbReference>
<evidence type="ECO:0000256" key="1">
    <source>
        <dbReference type="ARBA" id="ARBA00004141"/>
    </source>
</evidence>
<feature type="transmembrane region" description="Helical" evidence="8">
    <location>
        <begin position="26"/>
        <end position="51"/>
    </location>
</feature>
<accession>E1ZAQ9</accession>
<evidence type="ECO:0000259" key="9">
    <source>
        <dbReference type="Pfam" id="PF01490"/>
    </source>
</evidence>
<sequence length="452" mass="46950">MLALPCAVSKARVAAAASIPLGTGILLGASLFCLVALLTFVSCTIIVRYAAAANVCSYGELVTQKFGRRGSILLQCAITVHVSGVMVGYNVIIADMLVGSAPNFTGMLPTVLNRHDNPWWLARPAVLAYLMVGVVCPTLIPRSLRAVARFSSFSVCMLFVLATAIAGLAAAAVAEGRVAPGVHLLPAAAALGPSPFQMLNNILTVISVSALAFTCQFNLLPIKHSLRGPSPNGMLRVLLLGLALCAPLYATVAIKGEHPGLGQGAKGERAGQLGRCLPGAAYPWWWGGLAWGYALFGQGVEGDVLKDLTVRFVSGLVPRTTALLVVYGVALSYTLCLLANFVLKVWAVREAVVEMVVQRPAAHLPPGPFYAITAALVALAYFISVLVPSIYGLLALVGATATVVFSYLFPSLLVLKGGSTGAQRAGAGALLALGAAMSLTAVYDHLTGQGLE</sequence>
<feature type="transmembrane region" description="Helical" evidence="8">
    <location>
        <begin position="152"/>
        <end position="174"/>
    </location>
</feature>
<proteinExistence type="inferred from homology"/>
<feature type="transmembrane region" description="Helical" evidence="8">
    <location>
        <begin position="427"/>
        <end position="446"/>
    </location>
</feature>
<dbReference type="eggNOG" id="KOG1305">
    <property type="taxonomic scope" value="Eukaryota"/>
</dbReference>
<dbReference type="GO" id="GO:0015179">
    <property type="term" value="F:L-amino acid transmembrane transporter activity"/>
    <property type="evidence" value="ECO:0007669"/>
    <property type="project" value="TreeGrafter"/>
</dbReference>
<gene>
    <name evidence="10" type="ORF">CHLNCDRAFT_51413</name>
</gene>
<evidence type="ECO:0000256" key="2">
    <source>
        <dbReference type="ARBA" id="ARBA00008066"/>
    </source>
</evidence>
<dbReference type="InterPro" id="IPR013057">
    <property type="entry name" value="AA_transpt_TM"/>
</dbReference>
<evidence type="ECO:0000256" key="4">
    <source>
        <dbReference type="ARBA" id="ARBA00022692"/>
    </source>
</evidence>
<feature type="transmembrane region" description="Helical" evidence="8">
    <location>
        <begin position="72"/>
        <end position="99"/>
    </location>
</feature>
<keyword evidence="5" id="KW-0029">Amino-acid transport</keyword>
<dbReference type="OMA" id="RQFTISI"/>
<feature type="domain" description="Amino acid transporter transmembrane" evidence="9">
    <location>
        <begin position="23"/>
        <end position="254"/>
    </location>
</feature>
<evidence type="ECO:0000256" key="6">
    <source>
        <dbReference type="ARBA" id="ARBA00022989"/>
    </source>
</evidence>
<keyword evidence="7 8" id="KW-0472">Membrane</keyword>
<comment type="similarity">
    <text evidence="2">Belongs to the amino acid/polyamine transporter 2 family.</text>
</comment>
<dbReference type="KEGG" id="cvr:CHLNCDRAFT_51413"/>
<dbReference type="GO" id="GO:0016020">
    <property type="term" value="C:membrane"/>
    <property type="evidence" value="ECO:0007669"/>
    <property type="project" value="UniProtKB-SubCell"/>
</dbReference>
<organism evidence="11">
    <name type="scientific">Chlorella variabilis</name>
    <name type="common">Green alga</name>
    <dbReference type="NCBI Taxonomy" id="554065"/>
    <lineage>
        <taxon>Eukaryota</taxon>
        <taxon>Viridiplantae</taxon>
        <taxon>Chlorophyta</taxon>
        <taxon>core chlorophytes</taxon>
        <taxon>Trebouxiophyceae</taxon>
        <taxon>Chlorellales</taxon>
        <taxon>Chlorellaceae</taxon>
        <taxon>Chlorella clade</taxon>
        <taxon>Chlorella</taxon>
    </lineage>
</organism>
<dbReference type="InParanoid" id="E1ZAQ9"/>
<keyword evidence="6 8" id="KW-1133">Transmembrane helix</keyword>
<feature type="transmembrane region" description="Helical" evidence="8">
    <location>
        <begin position="234"/>
        <end position="254"/>
    </location>
</feature>
<feature type="transmembrane region" description="Helical" evidence="8">
    <location>
        <begin position="368"/>
        <end position="387"/>
    </location>
</feature>
<dbReference type="EMBL" id="GL433840">
    <property type="protein sequence ID" value="EFN57306.1"/>
    <property type="molecule type" value="Genomic_DNA"/>
</dbReference>